<evidence type="ECO:0000313" key="2">
    <source>
        <dbReference type="Proteomes" id="UP001164929"/>
    </source>
</evidence>
<name>A0AAD6PVV1_9ROSI</name>
<comment type="caution">
    <text evidence="1">The sequence shown here is derived from an EMBL/GenBank/DDBJ whole genome shotgun (WGS) entry which is preliminary data.</text>
</comment>
<protein>
    <submittedName>
        <fullName evidence="1">Uncharacterized protein</fullName>
    </submittedName>
</protein>
<sequence>MGLPCVGAAGGSFGAKGYERSGKMVRRPAGCAAAGAGEDRSTPMMVYGQWSSSLEAVAGFFGGRRC</sequence>
<gene>
    <name evidence="1" type="ORF">NC653_035970</name>
</gene>
<proteinExistence type="predicted"/>
<dbReference type="AlphaFoldDB" id="A0AAD6PVV1"/>
<dbReference type="Proteomes" id="UP001164929">
    <property type="component" value="Chromosome 16"/>
</dbReference>
<organism evidence="1 2">
    <name type="scientific">Populus alba x Populus x berolinensis</name>
    <dbReference type="NCBI Taxonomy" id="444605"/>
    <lineage>
        <taxon>Eukaryota</taxon>
        <taxon>Viridiplantae</taxon>
        <taxon>Streptophyta</taxon>
        <taxon>Embryophyta</taxon>
        <taxon>Tracheophyta</taxon>
        <taxon>Spermatophyta</taxon>
        <taxon>Magnoliopsida</taxon>
        <taxon>eudicotyledons</taxon>
        <taxon>Gunneridae</taxon>
        <taxon>Pentapetalae</taxon>
        <taxon>rosids</taxon>
        <taxon>fabids</taxon>
        <taxon>Malpighiales</taxon>
        <taxon>Salicaceae</taxon>
        <taxon>Saliceae</taxon>
        <taxon>Populus</taxon>
    </lineage>
</organism>
<accession>A0AAD6PVV1</accession>
<dbReference type="EMBL" id="JAQIZT010000016">
    <property type="protein sequence ID" value="KAJ6967898.1"/>
    <property type="molecule type" value="Genomic_DNA"/>
</dbReference>
<keyword evidence="2" id="KW-1185">Reference proteome</keyword>
<evidence type="ECO:0000313" key="1">
    <source>
        <dbReference type="EMBL" id="KAJ6967898.1"/>
    </source>
</evidence>
<reference evidence="1 2" key="1">
    <citation type="journal article" date="2023" name="Mol. Ecol. Resour.">
        <title>Chromosome-level genome assembly of a triploid poplar Populus alba 'Berolinensis'.</title>
        <authorList>
            <person name="Chen S."/>
            <person name="Yu Y."/>
            <person name="Wang X."/>
            <person name="Wang S."/>
            <person name="Zhang T."/>
            <person name="Zhou Y."/>
            <person name="He R."/>
            <person name="Meng N."/>
            <person name="Wang Y."/>
            <person name="Liu W."/>
            <person name="Liu Z."/>
            <person name="Liu J."/>
            <person name="Guo Q."/>
            <person name="Huang H."/>
            <person name="Sederoff R.R."/>
            <person name="Wang G."/>
            <person name="Qu G."/>
            <person name="Chen S."/>
        </authorList>
    </citation>
    <scope>NUCLEOTIDE SEQUENCE [LARGE SCALE GENOMIC DNA]</scope>
    <source>
        <strain evidence="1">SC-2020</strain>
    </source>
</reference>